<accession>A0AAE1CC50</accession>
<keyword evidence="3" id="KW-1185">Reference proteome</keyword>
<dbReference type="EMBL" id="JAULSO010000002">
    <property type="protein sequence ID" value="KAK3688111.1"/>
    <property type="molecule type" value="Genomic_DNA"/>
</dbReference>
<organism evidence="2 3">
    <name type="scientific">Podospora appendiculata</name>
    <dbReference type="NCBI Taxonomy" id="314037"/>
    <lineage>
        <taxon>Eukaryota</taxon>
        <taxon>Fungi</taxon>
        <taxon>Dikarya</taxon>
        <taxon>Ascomycota</taxon>
        <taxon>Pezizomycotina</taxon>
        <taxon>Sordariomycetes</taxon>
        <taxon>Sordariomycetidae</taxon>
        <taxon>Sordariales</taxon>
        <taxon>Podosporaceae</taxon>
        <taxon>Podospora</taxon>
    </lineage>
</organism>
<feature type="compositionally biased region" description="Polar residues" evidence="1">
    <location>
        <begin position="255"/>
        <end position="265"/>
    </location>
</feature>
<name>A0AAE1CC50_9PEZI</name>
<reference evidence="2" key="2">
    <citation type="submission" date="2023-06" db="EMBL/GenBank/DDBJ databases">
        <authorList>
            <consortium name="Lawrence Berkeley National Laboratory"/>
            <person name="Haridas S."/>
            <person name="Hensen N."/>
            <person name="Bonometti L."/>
            <person name="Westerberg I."/>
            <person name="Brannstrom I.O."/>
            <person name="Guillou S."/>
            <person name="Cros-Aarteil S."/>
            <person name="Calhoun S."/>
            <person name="Kuo A."/>
            <person name="Mondo S."/>
            <person name="Pangilinan J."/>
            <person name="Riley R."/>
            <person name="Labutti K."/>
            <person name="Andreopoulos B."/>
            <person name="Lipzen A."/>
            <person name="Chen C."/>
            <person name="Yanf M."/>
            <person name="Daum C."/>
            <person name="Ng V."/>
            <person name="Clum A."/>
            <person name="Steindorff A."/>
            <person name="Ohm R."/>
            <person name="Martin F."/>
            <person name="Silar P."/>
            <person name="Natvig D."/>
            <person name="Lalanne C."/>
            <person name="Gautier V."/>
            <person name="Ament-Velasquez S.L."/>
            <person name="Kruys A."/>
            <person name="Hutchinson M.I."/>
            <person name="Powell A.J."/>
            <person name="Barry K."/>
            <person name="Miller A.N."/>
            <person name="Grigoriev I.V."/>
            <person name="Debuchy R."/>
            <person name="Gladieux P."/>
            <person name="Thoren M.H."/>
            <person name="Johannesson H."/>
        </authorList>
    </citation>
    <scope>NUCLEOTIDE SEQUENCE</scope>
    <source>
        <strain evidence="2">CBS 314.62</strain>
    </source>
</reference>
<evidence type="ECO:0000313" key="2">
    <source>
        <dbReference type="EMBL" id="KAK3688111.1"/>
    </source>
</evidence>
<reference evidence="2" key="1">
    <citation type="journal article" date="2023" name="Mol. Phylogenet. Evol.">
        <title>Genome-scale phylogeny and comparative genomics of the fungal order Sordariales.</title>
        <authorList>
            <person name="Hensen N."/>
            <person name="Bonometti L."/>
            <person name="Westerberg I."/>
            <person name="Brannstrom I.O."/>
            <person name="Guillou S."/>
            <person name="Cros-Aarteil S."/>
            <person name="Calhoun S."/>
            <person name="Haridas S."/>
            <person name="Kuo A."/>
            <person name="Mondo S."/>
            <person name="Pangilinan J."/>
            <person name="Riley R."/>
            <person name="LaButti K."/>
            <person name="Andreopoulos B."/>
            <person name="Lipzen A."/>
            <person name="Chen C."/>
            <person name="Yan M."/>
            <person name="Daum C."/>
            <person name="Ng V."/>
            <person name="Clum A."/>
            <person name="Steindorff A."/>
            <person name="Ohm R.A."/>
            <person name="Martin F."/>
            <person name="Silar P."/>
            <person name="Natvig D.O."/>
            <person name="Lalanne C."/>
            <person name="Gautier V."/>
            <person name="Ament-Velasquez S.L."/>
            <person name="Kruys A."/>
            <person name="Hutchinson M.I."/>
            <person name="Powell A.J."/>
            <person name="Barry K."/>
            <person name="Miller A.N."/>
            <person name="Grigoriev I.V."/>
            <person name="Debuchy R."/>
            <person name="Gladieux P."/>
            <person name="Hiltunen Thoren M."/>
            <person name="Johannesson H."/>
        </authorList>
    </citation>
    <scope>NUCLEOTIDE SEQUENCE</scope>
    <source>
        <strain evidence="2">CBS 314.62</strain>
    </source>
</reference>
<evidence type="ECO:0000256" key="1">
    <source>
        <dbReference type="SAM" id="MobiDB-lite"/>
    </source>
</evidence>
<feature type="compositionally biased region" description="Polar residues" evidence="1">
    <location>
        <begin position="327"/>
        <end position="338"/>
    </location>
</feature>
<evidence type="ECO:0000313" key="3">
    <source>
        <dbReference type="Proteomes" id="UP001270362"/>
    </source>
</evidence>
<sequence length="432" mass="46619">MSDQRPGASRIESNITLGGILPRYENGLGGQPPSARVSKASHQSLPSSTGGGLFPHFRFSRSSPIASEAIGPDAVSTESQPLTEYRHRTFSFESTPDSPELTLMPNKGGLEIMSPVAQRKNLADIILDLDLNDARYRARSTSSSYPSEGVRSPELTVSPPMTFGRRILSGLEAYGFSKAHLSLLRSSDSSSRICLDSALGTQTASDKDTRVDEAAADGQSQTLLADGDVHAVYSPKKDQLPAEIDPANRGHDENTPGSASISSNAEPPIRVAKEAALSSPFVGLADSTTNTITQAPTSPDIHPNVTHSGPLSVINLSTECLPRVSINPQEHPSLDSSQNNYNYNYYDPALPRPSIGKSASSSNNNNNNNNNINNRNPGSSRRPFSRKSLKNRINSMQHIIFPNPVKVGQEQEREQDWGRERPVGVVVAEEID</sequence>
<dbReference type="AlphaFoldDB" id="A0AAE1CC50"/>
<dbReference type="Proteomes" id="UP001270362">
    <property type="component" value="Unassembled WGS sequence"/>
</dbReference>
<feature type="compositionally biased region" description="Low complexity" evidence="1">
    <location>
        <begin position="358"/>
        <end position="380"/>
    </location>
</feature>
<feature type="compositionally biased region" description="Basic and acidic residues" evidence="1">
    <location>
        <begin position="238"/>
        <end position="254"/>
    </location>
</feature>
<feature type="region of interest" description="Disordered" evidence="1">
    <location>
        <begin position="327"/>
        <end position="385"/>
    </location>
</feature>
<feature type="region of interest" description="Disordered" evidence="1">
    <location>
        <begin position="1"/>
        <end position="52"/>
    </location>
</feature>
<feature type="region of interest" description="Disordered" evidence="1">
    <location>
        <begin position="238"/>
        <end position="266"/>
    </location>
</feature>
<proteinExistence type="predicted"/>
<protein>
    <submittedName>
        <fullName evidence="2">Uncharacterized protein</fullName>
    </submittedName>
</protein>
<gene>
    <name evidence="2" type="ORF">B0T22DRAFT_489860</name>
</gene>
<comment type="caution">
    <text evidence="2">The sequence shown here is derived from an EMBL/GenBank/DDBJ whole genome shotgun (WGS) entry which is preliminary data.</text>
</comment>